<dbReference type="InterPro" id="IPR044992">
    <property type="entry name" value="ChyE-like"/>
</dbReference>
<dbReference type="GO" id="GO:0005829">
    <property type="term" value="C:cytosol"/>
    <property type="evidence" value="ECO:0007669"/>
    <property type="project" value="TreeGrafter"/>
</dbReference>
<dbReference type="PROSITE" id="PS51273">
    <property type="entry name" value="GATASE_TYPE_1"/>
    <property type="match status" value="1"/>
</dbReference>
<dbReference type="SUPFAM" id="SSF52317">
    <property type="entry name" value="Class I glutamine amidotransferase-like"/>
    <property type="match status" value="1"/>
</dbReference>
<comment type="caution">
    <text evidence="2">The sequence shown here is derived from an EMBL/GenBank/DDBJ whole genome shotgun (WGS) entry which is preliminary data.</text>
</comment>
<protein>
    <recommendedName>
        <fullName evidence="1">Glutamine amidotransferase domain-containing protein</fullName>
    </recommendedName>
</protein>
<dbReference type="PANTHER" id="PTHR42695:SF5">
    <property type="entry name" value="GLUTAMINE AMIDOTRANSFERASE YLR126C-RELATED"/>
    <property type="match status" value="1"/>
</dbReference>
<dbReference type="Proteomes" id="UP001165122">
    <property type="component" value="Unassembled WGS sequence"/>
</dbReference>
<accession>A0A9W7FSD4</accession>
<evidence type="ECO:0000313" key="3">
    <source>
        <dbReference type="Proteomes" id="UP001165122"/>
    </source>
</evidence>
<dbReference type="Gene3D" id="3.40.50.880">
    <property type="match status" value="1"/>
</dbReference>
<organism evidence="2 3">
    <name type="scientific">Triparma laevis f. longispina</name>
    <dbReference type="NCBI Taxonomy" id="1714387"/>
    <lineage>
        <taxon>Eukaryota</taxon>
        <taxon>Sar</taxon>
        <taxon>Stramenopiles</taxon>
        <taxon>Ochrophyta</taxon>
        <taxon>Bolidophyceae</taxon>
        <taxon>Parmales</taxon>
        <taxon>Triparmaceae</taxon>
        <taxon>Triparma</taxon>
    </lineage>
</organism>
<reference evidence="3" key="1">
    <citation type="journal article" date="2023" name="Commun. Biol.">
        <title>Genome analysis of Parmales, the sister group of diatoms, reveals the evolutionary specialization of diatoms from phago-mixotrophs to photoautotrophs.</title>
        <authorList>
            <person name="Ban H."/>
            <person name="Sato S."/>
            <person name="Yoshikawa S."/>
            <person name="Yamada K."/>
            <person name="Nakamura Y."/>
            <person name="Ichinomiya M."/>
            <person name="Sato N."/>
            <person name="Blanc-Mathieu R."/>
            <person name="Endo H."/>
            <person name="Kuwata A."/>
            <person name="Ogata H."/>
        </authorList>
    </citation>
    <scope>NUCLEOTIDE SEQUENCE [LARGE SCALE GENOMIC DNA]</scope>
    <source>
        <strain evidence="3">NIES 3700</strain>
    </source>
</reference>
<dbReference type="OrthoDB" id="92161at2759"/>
<evidence type="ECO:0000313" key="2">
    <source>
        <dbReference type="EMBL" id="GMI17369.1"/>
    </source>
</evidence>
<gene>
    <name evidence="2" type="ORF">TrLO_g9355</name>
</gene>
<dbReference type="Pfam" id="PF00117">
    <property type="entry name" value="GATase"/>
    <property type="match status" value="1"/>
</dbReference>
<dbReference type="PANTHER" id="PTHR42695">
    <property type="entry name" value="GLUTAMINE AMIDOTRANSFERASE YLR126C-RELATED"/>
    <property type="match status" value="1"/>
</dbReference>
<feature type="domain" description="Glutamine amidotransferase" evidence="1">
    <location>
        <begin position="58"/>
        <end position="227"/>
    </location>
</feature>
<dbReference type="InterPro" id="IPR029062">
    <property type="entry name" value="Class_I_gatase-like"/>
</dbReference>
<dbReference type="AlphaFoldDB" id="A0A9W7FSD4"/>
<keyword evidence="3" id="KW-1185">Reference proteome</keyword>
<dbReference type="InterPro" id="IPR017926">
    <property type="entry name" value="GATASE"/>
</dbReference>
<dbReference type="EMBL" id="BRXW01000289">
    <property type="protein sequence ID" value="GMI17369.1"/>
    <property type="molecule type" value="Genomic_DNA"/>
</dbReference>
<sequence>MSQSGSSKTLSLCILSCEDSPPYQTSSPGTPSGLVLELLKSTFQLSIDACKSKSTSSQRFSYEDVSFTVFNAKLEQYPSNFEDYDGIVIPGSLSSSYSTEPWIVTLGSKVLQIHSQKIKTIGICFGHQILAHYGGGTTSKNEEGNVGQIKFSPVTTDSELFGEEDVWLLCSHNDVICKKPINAVTIFSSENVEFQGLSYIDPSTSKPYCYTIQSHPEYSPNLPSNPRIIEDITKAFCGGGEDVKGMIEGIEWEKVKRGSERVVSGFLLGLFSS</sequence>
<name>A0A9W7FSD4_9STRA</name>
<evidence type="ECO:0000259" key="1">
    <source>
        <dbReference type="Pfam" id="PF00117"/>
    </source>
</evidence>
<proteinExistence type="predicted"/>